<gene>
    <name evidence="1" type="ORF">NM688_g7597</name>
</gene>
<evidence type="ECO:0000313" key="1">
    <source>
        <dbReference type="EMBL" id="KAJ3531275.1"/>
    </source>
</evidence>
<sequence>MEQKGVITDRGVLPRHFEHVVGNRGRHESVWDLKQHLYSERKIEMTPSVKADYGYANCRLESEERLLTAVYMAAFFREGFDEMELHAHCLQGHTLEYVEQFENLTKERTKLKRLMKNSHSA</sequence>
<name>A0ACC1S3F3_9APHY</name>
<keyword evidence="2" id="KW-1185">Reference proteome</keyword>
<comment type="caution">
    <text evidence="1">The sequence shown here is derived from an EMBL/GenBank/DDBJ whole genome shotgun (WGS) entry which is preliminary data.</text>
</comment>
<proteinExistence type="predicted"/>
<dbReference type="EMBL" id="JANHOG010001813">
    <property type="protein sequence ID" value="KAJ3531275.1"/>
    <property type="molecule type" value="Genomic_DNA"/>
</dbReference>
<evidence type="ECO:0000313" key="2">
    <source>
        <dbReference type="Proteomes" id="UP001148662"/>
    </source>
</evidence>
<organism evidence="1 2">
    <name type="scientific">Phlebia brevispora</name>
    <dbReference type="NCBI Taxonomy" id="194682"/>
    <lineage>
        <taxon>Eukaryota</taxon>
        <taxon>Fungi</taxon>
        <taxon>Dikarya</taxon>
        <taxon>Basidiomycota</taxon>
        <taxon>Agaricomycotina</taxon>
        <taxon>Agaricomycetes</taxon>
        <taxon>Polyporales</taxon>
        <taxon>Meruliaceae</taxon>
        <taxon>Phlebia</taxon>
    </lineage>
</organism>
<reference evidence="1" key="1">
    <citation type="submission" date="2022-07" db="EMBL/GenBank/DDBJ databases">
        <title>Genome Sequence of Phlebia brevispora.</title>
        <authorList>
            <person name="Buettner E."/>
        </authorList>
    </citation>
    <scope>NUCLEOTIDE SEQUENCE</scope>
    <source>
        <strain evidence="1">MPL23</strain>
    </source>
</reference>
<accession>A0ACC1S3F3</accession>
<protein>
    <submittedName>
        <fullName evidence="1">Uncharacterized protein</fullName>
    </submittedName>
</protein>
<dbReference type="Proteomes" id="UP001148662">
    <property type="component" value="Unassembled WGS sequence"/>
</dbReference>